<dbReference type="CDD" id="cd17557">
    <property type="entry name" value="REC_Rcp-like"/>
    <property type="match status" value="1"/>
</dbReference>
<dbReference type="EMBL" id="CP100355">
    <property type="protein sequence ID" value="UTF54162.1"/>
    <property type="molecule type" value="Genomic_DNA"/>
</dbReference>
<dbReference type="PANTHER" id="PTHR44520">
    <property type="entry name" value="RESPONSE REGULATOR RCP1-RELATED"/>
    <property type="match status" value="1"/>
</dbReference>
<sequence length="147" mass="16476">MNATRNEHTDVLLIEDNPGDIRLIEEAFGAHSEDVTLSVVHDGIAALDFLFQRGEYADSPTPGLVLLDLNLPRKNGDEILEEMKNEPTLRRIPVVVLTSSQAREDVLRTYDKCANAFLTKPIDPSAFLEIIESVREFWLSTARLPDS</sequence>
<feature type="modified residue" description="4-aspartylphosphate" evidence="1">
    <location>
        <position position="68"/>
    </location>
</feature>
<dbReference type="SUPFAM" id="SSF52172">
    <property type="entry name" value="CheY-like"/>
    <property type="match status" value="1"/>
</dbReference>
<evidence type="ECO:0000313" key="4">
    <source>
        <dbReference type="Proteomes" id="UP001056855"/>
    </source>
</evidence>
<keyword evidence="1" id="KW-0597">Phosphoprotein</keyword>
<feature type="domain" description="Response regulatory" evidence="2">
    <location>
        <begin position="10"/>
        <end position="135"/>
    </location>
</feature>
<keyword evidence="4" id="KW-1185">Reference proteome</keyword>
<dbReference type="InterPro" id="IPR052893">
    <property type="entry name" value="TCS_response_regulator"/>
</dbReference>
<dbReference type="InterPro" id="IPR011006">
    <property type="entry name" value="CheY-like_superfamily"/>
</dbReference>
<reference evidence="3" key="1">
    <citation type="submission" date="2022-06" db="EMBL/GenBank/DDBJ databases">
        <title>Diverse halophilic archaea isolated from saline environments.</title>
        <authorList>
            <person name="Cui H.-L."/>
        </authorList>
    </citation>
    <scope>NUCLEOTIDE SEQUENCE</scope>
    <source>
        <strain evidence="3">WLHS1</strain>
    </source>
</reference>
<dbReference type="RefSeq" id="WP_254158666.1">
    <property type="nucleotide sequence ID" value="NZ_CP100355.1"/>
</dbReference>
<dbReference type="GO" id="GO:0000160">
    <property type="term" value="P:phosphorelay signal transduction system"/>
    <property type="evidence" value="ECO:0007669"/>
    <property type="project" value="InterPro"/>
</dbReference>
<organism evidence="3 4">
    <name type="scientific">Natronosalvus rutilus</name>
    <dbReference type="NCBI Taxonomy" id="2953753"/>
    <lineage>
        <taxon>Archaea</taxon>
        <taxon>Methanobacteriati</taxon>
        <taxon>Methanobacteriota</taxon>
        <taxon>Stenosarchaea group</taxon>
        <taxon>Halobacteria</taxon>
        <taxon>Halobacteriales</taxon>
        <taxon>Natrialbaceae</taxon>
        <taxon>Natronosalvus</taxon>
    </lineage>
</organism>
<dbReference type="PANTHER" id="PTHR44520:SF2">
    <property type="entry name" value="RESPONSE REGULATOR RCP1"/>
    <property type="match status" value="1"/>
</dbReference>
<protein>
    <submittedName>
        <fullName evidence="3">Response regulator</fullName>
    </submittedName>
</protein>
<dbReference type="AlphaFoldDB" id="A0A9E7SVM8"/>
<dbReference type="KEGG" id="sawl:NGM29_02435"/>
<dbReference type="SMART" id="SM00448">
    <property type="entry name" value="REC"/>
    <property type="match status" value="1"/>
</dbReference>
<evidence type="ECO:0000259" key="2">
    <source>
        <dbReference type="PROSITE" id="PS50110"/>
    </source>
</evidence>
<dbReference type="PROSITE" id="PS50110">
    <property type="entry name" value="RESPONSE_REGULATORY"/>
    <property type="match status" value="1"/>
</dbReference>
<dbReference type="Gene3D" id="3.40.50.2300">
    <property type="match status" value="1"/>
</dbReference>
<gene>
    <name evidence="3" type="ORF">NGM29_02435</name>
</gene>
<dbReference type="Proteomes" id="UP001056855">
    <property type="component" value="Chromosome"/>
</dbReference>
<proteinExistence type="predicted"/>
<evidence type="ECO:0000313" key="3">
    <source>
        <dbReference type="EMBL" id="UTF54162.1"/>
    </source>
</evidence>
<accession>A0A9E7SVM8</accession>
<name>A0A9E7SVM8_9EURY</name>
<dbReference type="Pfam" id="PF00072">
    <property type="entry name" value="Response_reg"/>
    <property type="match status" value="1"/>
</dbReference>
<dbReference type="GeneID" id="73288867"/>
<evidence type="ECO:0000256" key="1">
    <source>
        <dbReference type="PROSITE-ProRule" id="PRU00169"/>
    </source>
</evidence>
<dbReference type="InterPro" id="IPR001789">
    <property type="entry name" value="Sig_transdc_resp-reg_receiver"/>
</dbReference>